<evidence type="ECO:0000313" key="1">
    <source>
        <dbReference type="EMBL" id="PTF13139.1"/>
    </source>
</evidence>
<proteinExistence type="predicted"/>
<sequence length="104" mass="12725">MKNLNEQKFLKCIEEYQSITNQLKEESKHTSKIPEDNVFYNVCGYYIFLKHKNEITSIIENNYQKSINYINFYEMLENILNSDRKILYKYLNDAYEIYKKRTLI</sequence>
<comment type="caution">
    <text evidence="1">The sequence shown here is derived from an EMBL/GenBank/DDBJ whole genome shotgun (WGS) entry which is preliminary data.</text>
</comment>
<dbReference type="EMBL" id="PYZI01000014">
    <property type="protein sequence ID" value="PTF13139.1"/>
    <property type="molecule type" value="Genomic_DNA"/>
</dbReference>
<protein>
    <submittedName>
        <fullName evidence="1">Uncharacterized protein</fullName>
    </submittedName>
</protein>
<gene>
    <name evidence="1" type="ORF">BUY47_10255</name>
</gene>
<keyword evidence="2" id="KW-1185">Reference proteome</keyword>
<name>A0ABX5HZV5_9STAP</name>
<reference evidence="1 2" key="1">
    <citation type="journal article" date="2016" name="Front. Microbiol.">
        <title>Comprehensive Phylogenetic Analysis of Bovine Non-aureus Staphylococci Species Based on Whole-Genome Sequencing.</title>
        <authorList>
            <person name="Naushad S."/>
            <person name="Barkema H.W."/>
            <person name="Luby C."/>
            <person name="Condas L.A."/>
            <person name="Nobrega D.B."/>
            <person name="Carson D.A."/>
            <person name="De Buck J."/>
        </authorList>
    </citation>
    <scope>NUCLEOTIDE SEQUENCE [LARGE SCALE GENOMIC DNA]</scope>
    <source>
        <strain evidence="1 2">SNUC 1409</strain>
    </source>
</reference>
<evidence type="ECO:0000313" key="2">
    <source>
        <dbReference type="Proteomes" id="UP000242088"/>
    </source>
</evidence>
<dbReference type="Proteomes" id="UP000242088">
    <property type="component" value="Unassembled WGS sequence"/>
</dbReference>
<organism evidence="1 2">
    <name type="scientific">Staphylococcus devriesei</name>
    <dbReference type="NCBI Taxonomy" id="586733"/>
    <lineage>
        <taxon>Bacteria</taxon>
        <taxon>Bacillati</taxon>
        <taxon>Bacillota</taxon>
        <taxon>Bacilli</taxon>
        <taxon>Bacillales</taxon>
        <taxon>Staphylococcaceae</taxon>
        <taxon>Staphylococcus</taxon>
    </lineage>
</organism>
<dbReference type="RefSeq" id="WP_107521970.1">
    <property type="nucleotide sequence ID" value="NZ_PYZI01000014.1"/>
</dbReference>
<accession>A0ABX5HZV5</accession>